<reference evidence="1 2" key="1">
    <citation type="journal article" date="2021" name="BMC Genomics">
        <title>Datura genome reveals duplications of psychoactive alkaloid biosynthetic genes and high mutation rate following tissue culture.</title>
        <authorList>
            <person name="Rajewski A."/>
            <person name="Carter-House D."/>
            <person name="Stajich J."/>
            <person name="Litt A."/>
        </authorList>
    </citation>
    <scope>NUCLEOTIDE SEQUENCE [LARGE SCALE GENOMIC DNA]</scope>
    <source>
        <strain evidence="1">AR-01</strain>
    </source>
</reference>
<name>A0ABS8SZZ2_DATST</name>
<sequence>MGLYSSDYLLEATKVLCALKLVCFILSDLKYAAHSTLNFSCQMHNEATTLKHPVMLKQSLVGD</sequence>
<comment type="caution">
    <text evidence="1">The sequence shown here is derived from an EMBL/GenBank/DDBJ whole genome shotgun (WGS) entry which is preliminary data.</text>
</comment>
<evidence type="ECO:0000313" key="2">
    <source>
        <dbReference type="Proteomes" id="UP000823775"/>
    </source>
</evidence>
<gene>
    <name evidence="1" type="ORF">HAX54_053178</name>
</gene>
<dbReference type="EMBL" id="JACEIK010000984">
    <property type="protein sequence ID" value="MCD7464645.1"/>
    <property type="molecule type" value="Genomic_DNA"/>
</dbReference>
<proteinExistence type="predicted"/>
<feature type="non-terminal residue" evidence="1">
    <location>
        <position position="63"/>
    </location>
</feature>
<protein>
    <submittedName>
        <fullName evidence="1">Uncharacterized protein</fullName>
    </submittedName>
</protein>
<accession>A0ABS8SZZ2</accession>
<evidence type="ECO:0000313" key="1">
    <source>
        <dbReference type="EMBL" id="MCD7464645.1"/>
    </source>
</evidence>
<organism evidence="1 2">
    <name type="scientific">Datura stramonium</name>
    <name type="common">Jimsonweed</name>
    <name type="synonym">Common thornapple</name>
    <dbReference type="NCBI Taxonomy" id="4076"/>
    <lineage>
        <taxon>Eukaryota</taxon>
        <taxon>Viridiplantae</taxon>
        <taxon>Streptophyta</taxon>
        <taxon>Embryophyta</taxon>
        <taxon>Tracheophyta</taxon>
        <taxon>Spermatophyta</taxon>
        <taxon>Magnoliopsida</taxon>
        <taxon>eudicotyledons</taxon>
        <taxon>Gunneridae</taxon>
        <taxon>Pentapetalae</taxon>
        <taxon>asterids</taxon>
        <taxon>lamiids</taxon>
        <taxon>Solanales</taxon>
        <taxon>Solanaceae</taxon>
        <taxon>Solanoideae</taxon>
        <taxon>Datureae</taxon>
        <taxon>Datura</taxon>
    </lineage>
</organism>
<dbReference type="Proteomes" id="UP000823775">
    <property type="component" value="Unassembled WGS sequence"/>
</dbReference>
<keyword evidence="2" id="KW-1185">Reference proteome</keyword>